<feature type="region of interest" description="Disordered" evidence="1">
    <location>
        <begin position="1"/>
        <end position="28"/>
    </location>
</feature>
<name>A0ABP5UEC0_9ACTN</name>
<reference evidence="3" key="1">
    <citation type="journal article" date="2019" name="Int. J. Syst. Evol. Microbiol.">
        <title>The Global Catalogue of Microorganisms (GCM) 10K type strain sequencing project: providing services to taxonomists for standard genome sequencing and annotation.</title>
        <authorList>
            <consortium name="The Broad Institute Genomics Platform"/>
            <consortium name="The Broad Institute Genome Sequencing Center for Infectious Disease"/>
            <person name="Wu L."/>
            <person name="Ma J."/>
        </authorList>
    </citation>
    <scope>NUCLEOTIDE SEQUENCE [LARGE SCALE GENOMIC DNA]</scope>
    <source>
        <strain evidence="3">JCM 16227</strain>
    </source>
</reference>
<evidence type="ECO:0000313" key="2">
    <source>
        <dbReference type="EMBL" id="GAA2377965.1"/>
    </source>
</evidence>
<keyword evidence="3" id="KW-1185">Reference proteome</keyword>
<accession>A0ABP5UEC0</accession>
<protein>
    <submittedName>
        <fullName evidence="2">Uncharacterized protein</fullName>
    </submittedName>
</protein>
<comment type="caution">
    <text evidence="2">The sequence shown here is derived from an EMBL/GenBank/DDBJ whole genome shotgun (WGS) entry which is preliminary data.</text>
</comment>
<organism evidence="2 3">
    <name type="scientific">Gordonia cholesterolivorans</name>
    <dbReference type="NCBI Taxonomy" id="559625"/>
    <lineage>
        <taxon>Bacteria</taxon>
        <taxon>Bacillati</taxon>
        <taxon>Actinomycetota</taxon>
        <taxon>Actinomycetes</taxon>
        <taxon>Mycobacteriales</taxon>
        <taxon>Gordoniaceae</taxon>
        <taxon>Gordonia</taxon>
    </lineage>
</organism>
<sequence>MYRLYGFDPETPPDGGGSAIDGPAALPLPTRDAAATHSATSATRILMNVNLGPYESCRLFDFLDTPAASSARTFD</sequence>
<evidence type="ECO:0000256" key="1">
    <source>
        <dbReference type="SAM" id="MobiDB-lite"/>
    </source>
</evidence>
<proteinExistence type="predicted"/>
<gene>
    <name evidence="2" type="ORF">GCM10009855_16820</name>
</gene>
<dbReference type="Proteomes" id="UP001501170">
    <property type="component" value="Unassembled WGS sequence"/>
</dbReference>
<dbReference type="EMBL" id="BAAARB010000007">
    <property type="protein sequence ID" value="GAA2377965.1"/>
    <property type="molecule type" value="Genomic_DNA"/>
</dbReference>
<evidence type="ECO:0000313" key="3">
    <source>
        <dbReference type="Proteomes" id="UP001501170"/>
    </source>
</evidence>